<dbReference type="Gene3D" id="3.20.20.150">
    <property type="entry name" value="Divalent-metal-dependent TIM barrel enzymes"/>
    <property type="match status" value="1"/>
</dbReference>
<dbReference type="InterPro" id="IPR013022">
    <property type="entry name" value="Xyl_isomerase-like_TIM-brl"/>
</dbReference>
<evidence type="ECO:0000259" key="1">
    <source>
        <dbReference type="Pfam" id="PF01261"/>
    </source>
</evidence>
<keyword evidence="2" id="KW-0413">Isomerase</keyword>
<name>A0A517TCQ0_9PLAN</name>
<evidence type="ECO:0000313" key="2">
    <source>
        <dbReference type="EMBL" id="QDT66141.1"/>
    </source>
</evidence>
<dbReference type="AlphaFoldDB" id="A0A517TCQ0"/>
<dbReference type="Pfam" id="PF01261">
    <property type="entry name" value="AP_endonuc_2"/>
    <property type="match status" value="1"/>
</dbReference>
<feature type="domain" description="Xylose isomerase-like TIM barrel" evidence="1">
    <location>
        <begin position="23"/>
        <end position="257"/>
    </location>
</feature>
<dbReference type="PANTHER" id="PTHR12110">
    <property type="entry name" value="HYDROXYPYRUVATE ISOMERASE"/>
    <property type="match status" value="1"/>
</dbReference>
<dbReference type="PANTHER" id="PTHR12110:SF41">
    <property type="entry name" value="INOSOSE DEHYDRATASE"/>
    <property type="match status" value="1"/>
</dbReference>
<dbReference type="InterPro" id="IPR036237">
    <property type="entry name" value="Xyl_isomerase-like_sf"/>
</dbReference>
<gene>
    <name evidence="2" type="ORF">V22_34050</name>
</gene>
<accession>A0A517TCQ0</accession>
<proteinExistence type="predicted"/>
<reference evidence="2 3" key="1">
    <citation type="submission" date="2019-02" db="EMBL/GenBank/DDBJ databases">
        <title>Deep-cultivation of Planctomycetes and their phenomic and genomic characterization uncovers novel biology.</title>
        <authorList>
            <person name="Wiegand S."/>
            <person name="Jogler M."/>
            <person name="Boedeker C."/>
            <person name="Pinto D."/>
            <person name="Vollmers J."/>
            <person name="Rivas-Marin E."/>
            <person name="Kohn T."/>
            <person name="Peeters S.H."/>
            <person name="Heuer A."/>
            <person name="Rast P."/>
            <person name="Oberbeckmann S."/>
            <person name="Bunk B."/>
            <person name="Jeske O."/>
            <person name="Meyerdierks A."/>
            <person name="Storesund J.E."/>
            <person name="Kallscheuer N."/>
            <person name="Luecker S."/>
            <person name="Lage O.M."/>
            <person name="Pohl T."/>
            <person name="Merkel B.J."/>
            <person name="Hornburger P."/>
            <person name="Mueller R.-W."/>
            <person name="Bruemmer F."/>
            <person name="Labrenz M."/>
            <person name="Spormann A.M."/>
            <person name="Op den Camp H."/>
            <person name="Overmann J."/>
            <person name="Amann R."/>
            <person name="Jetten M.S.M."/>
            <person name="Mascher T."/>
            <person name="Medema M.H."/>
            <person name="Devos D.P."/>
            <person name="Kaster A.-K."/>
            <person name="Ovreas L."/>
            <person name="Rohde M."/>
            <person name="Galperin M.Y."/>
            <person name="Jogler C."/>
        </authorList>
    </citation>
    <scope>NUCLEOTIDE SEQUENCE [LARGE SCALE GENOMIC DNA]</scope>
    <source>
        <strain evidence="2 3">V22</strain>
    </source>
</reference>
<organism evidence="2 3">
    <name type="scientific">Calycomorphotria hydatis</name>
    <dbReference type="NCBI Taxonomy" id="2528027"/>
    <lineage>
        <taxon>Bacteria</taxon>
        <taxon>Pseudomonadati</taxon>
        <taxon>Planctomycetota</taxon>
        <taxon>Planctomycetia</taxon>
        <taxon>Planctomycetales</taxon>
        <taxon>Planctomycetaceae</taxon>
        <taxon>Calycomorphotria</taxon>
    </lineage>
</organism>
<keyword evidence="3" id="KW-1185">Reference proteome</keyword>
<evidence type="ECO:0000313" key="3">
    <source>
        <dbReference type="Proteomes" id="UP000319976"/>
    </source>
</evidence>
<dbReference type="GO" id="GO:0016853">
    <property type="term" value="F:isomerase activity"/>
    <property type="evidence" value="ECO:0007669"/>
    <property type="project" value="UniProtKB-KW"/>
</dbReference>
<dbReference type="OrthoDB" id="259584at2"/>
<dbReference type="EMBL" id="CP036316">
    <property type="protein sequence ID" value="QDT66141.1"/>
    <property type="molecule type" value="Genomic_DNA"/>
</dbReference>
<dbReference type="RefSeq" id="WP_145264995.1">
    <property type="nucleotide sequence ID" value="NZ_CP036316.1"/>
</dbReference>
<protein>
    <submittedName>
        <fullName evidence="2">Xylose isomerase-like TIM barrel</fullName>
    </submittedName>
</protein>
<dbReference type="InterPro" id="IPR050312">
    <property type="entry name" value="IolE/XylAMocC-like"/>
</dbReference>
<sequence length="263" mass="28313">MSTPLQISIPTRLFGQKLRAAVESAATMGVAGVQFDLRHEFTADMLSDSGCRQLSVMLSEHSLRTSSCEFPLRKPLTEQHGLEERMHALFGAIESTAKLKSRLLCFPIGHLPPSAEGAEHELLVELLNDLARKGDHVGVSLAILPQGESTDVLASVLSEVHTGQVGLNLDAAAIASSKQSPTEVVARFHDRVLLVRVRDAVRELSGSVSEVPVGRGEVEWAELLAVLGEANFAGWYVVDRTEGSDPQGDASRAISYLHNVAFG</sequence>
<dbReference type="KEGG" id="chya:V22_34050"/>
<dbReference type="SUPFAM" id="SSF51658">
    <property type="entry name" value="Xylose isomerase-like"/>
    <property type="match status" value="1"/>
</dbReference>
<dbReference type="Proteomes" id="UP000319976">
    <property type="component" value="Chromosome"/>
</dbReference>